<sequence length="59" mass="6355">MIASLDDPYSTYMDQEEAEGFNNTISSSFEGIGAQVEEKDGQFLIVAPIKGSPAEKKAV</sequence>
<dbReference type="Proteomes" id="UP000464658">
    <property type="component" value="Chromosome"/>
</dbReference>
<dbReference type="InterPro" id="IPR036034">
    <property type="entry name" value="PDZ_sf"/>
</dbReference>
<dbReference type="InterPro" id="IPR029045">
    <property type="entry name" value="ClpP/crotonase-like_dom_sf"/>
</dbReference>
<dbReference type="AlphaFoldDB" id="A0A5S9MC06"/>
<reference evidence="1 2" key="1">
    <citation type="submission" date="2019-12" db="EMBL/GenBank/DDBJ databases">
        <title>Full genome sequence of a Bacillus safensis strain isolated from commercially available natto in Indonesia.</title>
        <authorList>
            <person name="Yoshida M."/>
            <person name="Uomi M."/>
            <person name="Waturangi D."/>
            <person name="Ekaputri J.J."/>
            <person name="Setiamarga D.H.E."/>
        </authorList>
    </citation>
    <scope>NUCLEOTIDE SEQUENCE [LARGE SCALE GENOMIC DNA]</scope>
    <source>
        <strain evidence="1 2">IDN1</strain>
    </source>
</reference>
<accession>A0A5S9MC06</accession>
<dbReference type="Gene3D" id="2.30.42.10">
    <property type="match status" value="1"/>
</dbReference>
<dbReference type="SUPFAM" id="SSF52096">
    <property type="entry name" value="ClpP/crotonase"/>
    <property type="match status" value="1"/>
</dbReference>
<gene>
    <name evidence="1" type="ORF">BsIDN1_37400</name>
</gene>
<evidence type="ECO:0000313" key="2">
    <source>
        <dbReference type="Proteomes" id="UP000464658"/>
    </source>
</evidence>
<name>A0A5S9MC06_BACIA</name>
<organism evidence="1 2">
    <name type="scientific">Bacillus safensis</name>
    <dbReference type="NCBI Taxonomy" id="561879"/>
    <lineage>
        <taxon>Bacteria</taxon>
        <taxon>Bacillati</taxon>
        <taxon>Bacillota</taxon>
        <taxon>Bacilli</taxon>
        <taxon>Bacillales</taxon>
        <taxon>Bacillaceae</taxon>
        <taxon>Bacillus</taxon>
    </lineage>
</organism>
<dbReference type="Gene3D" id="3.30.750.44">
    <property type="match status" value="1"/>
</dbReference>
<proteinExistence type="predicted"/>
<dbReference type="EMBL" id="AP021906">
    <property type="protein sequence ID" value="BBP90122.1"/>
    <property type="molecule type" value="Genomic_DNA"/>
</dbReference>
<evidence type="ECO:0000313" key="1">
    <source>
        <dbReference type="EMBL" id="BBP90122.1"/>
    </source>
</evidence>
<protein>
    <submittedName>
        <fullName evidence="1">Uncharacterized protein</fullName>
    </submittedName>
</protein>